<evidence type="ECO:0000313" key="5">
    <source>
        <dbReference type="EMBL" id="KAF0918446.1"/>
    </source>
</evidence>
<dbReference type="GO" id="GO:0004347">
    <property type="term" value="F:glucose-6-phosphate isomerase activity"/>
    <property type="evidence" value="ECO:0007669"/>
    <property type="project" value="InterPro"/>
</dbReference>
<keyword evidence="3" id="KW-0413">Isomerase</keyword>
<dbReference type="AlphaFoldDB" id="A0A6G1E1L0"/>
<evidence type="ECO:0000256" key="1">
    <source>
        <dbReference type="ARBA" id="ARBA00022432"/>
    </source>
</evidence>
<evidence type="ECO:0000256" key="2">
    <source>
        <dbReference type="ARBA" id="ARBA00023152"/>
    </source>
</evidence>
<dbReference type="EMBL" id="SPHZ02000005">
    <property type="protein sequence ID" value="KAF0918446.1"/>
    <property type="molecule type" value="Genomic_DNA"/>
</dbReference>
<accession>A0A6G1E1L0</accession>
<dbReference type="Proteomes" id="UP000479710">
    <property type="component" value="Unassembled WGS sequence"/>
</dbReference>
<keyword evidence="2" id="KW-0324">Glycolysis</keyword>
<keyword evidence="6" id="KW-1185">Reference proteome</keyword>
<reference evidence="5 6" key="1">
    <citation type="submission" date="2019-11" db="EMBL/GenBank/DDBJ databases">
        <title>Whole genome sequence of Oryza granulata.</title>
        <authorList>
            <person name="Li W."/>
        </authorList>
    </citation>
    <scope>NUCLEOTIDE SEQUENCE [LARGE SCALE GENOMIC DNA]</scope>
    <source>
        <strain evidence="6">cv. Menghai</strain>
        <tissue evidence="5">Leaf</tissue>
    </source>
</reference>
<dbReference type="GO" id="GO:0097367">
    <property type="term" value="F:carbohydrate derivative binding"/>
    <property type="evidence" value="ECO:0007669"/>
    <property type="project" value="InterPro"/>
</dbReference>
<organism evidence="5 6">
    <name type="scientific">Oryza meyeriana var. granulata</name>
    <dbReference type="NCBI Taxonomy" id="110450"/>
    <lineage>
        <taxon>Eukaryota</taxon>
        <taxon>Viridiplantae</taxon>
        <taxon>Streptophyta</taxon>
        <taxon>Embryophyta</taxon>
        <taxon>Tracheophyta</taxon>
        <taxon>Spermatophyta</taxon>
        <taxon>Magnoliopsida</taxon>
        <taxon>Liliopsida</taxon>
        <taxon>Poales</taxon>
        <taxon>Poaceae</taxon>
        <taxon>BOP clade</taxon>
        <taxon>Oryzoideae</taxon>
        <taxon>Oryzeae</taxon>
        <taxon>Oryzinae</taxon>
        <taxon>Oryza</taxon>
        <taxon>Oryza meyeriana</taxon>
    </lineage>
</organism>
<dbReference type="GO" id="GO:0006094">
    <property type="term" value="P:gluconeogenesis"/>
    <property type="evidence" value="ECO:0007669"/>
    <property type="project" value="UniProtKB-KW"/>
</dbReference>
<protein>
    <recommendedName>
        <fullName evidence="7">Glucose-6-phosphate isomerase</fullName>
    </recommendedName>
</protein>
<evidence type="ECO:0000256" key="3">
    <source>
        <dbReference type="ARBA" id="ARBA00023235"/>
    </source>
</evidence>
<dbReference type="Pfam" id="PF00342">
    <property type="entry name" value="PGI"/>
    <property type="match status" value="1"/>
</dbReference>
<dbReference type="OrthoDB" id="5831190at2759"/>
<dbReference type="PANTHER" id="PTHR11469:SF1">
    <property type="entry name" value="GLUCOSE-6-PHOSPHATE ISOMERASE"/>
    <property type="match status" value="1"/>
</dbReference>
<feature type="compositionally biased region" description="Low complexity" evidence="4">
    <location>
        <begin position="64"/>
        <end position="94"/>
    </location>
</feature>
<dbReference type="PANTHER" id="PTHR11469">
    <property type="entry name" value="GLUCOSE-6-PHOSPHATE ISOMERASE"/>
    <property type="match status" value="1"/>
</dbReference>
<comment type="caution">
    <text evidence="5">The sequence shown here is derived from an EMBL/GenBank/DDBJ whole genome shotgun (WGS) entry which is preliminary data.</text>
</comment>
<dbReference type="GO" id="GO:0048029">
    <property type="term" value="F:monosaccharide binding"/>
    <property type="evidence" value="ECO:0007669"/>
    <property type="project" value="TreeGrafter"/>
</dbReference>
<dbReference type="Gene3D" id="3.40.50.10490">
    <property type="entry name" value="Glucose-6-phosphate isomerase like protein, domain 1"/>
    <property type="match status" value="1"/>
</dbReference>
<evidence type="ECO:0000313" key="6">
    <source>
        <dbReference type="Proteomes" id="UP000479710"/>
    </source>
</evidence>
<keyword evidence="1" id="KW-0312">Gluconeogenesis</keyword>
<sequence length="127" mass="13298">MVSDTCTVPSPAMRPRRRRRMACGCLRTAYAFAAMGELEKGAITNPDEGRMVGHYWLRDPGLAPTPSSALRSRPLSTASSPSPTTSSPIKPLSSPAGCFTQILSIGIGGSALGPQFISEALAPDNPP</sequence>
<dbReference type="InterPro" id="IPR001672">
    <property type="entry name" value="G6P_Isomerase"/>
</dbReference>
<gene>
    <name evidence="5" type="ORF">E2562_024231</name>
</gene>
<dbReference type="GO" id="GO:0005829">
    <property type="term" value="C:cytosol"/>
    <property type="evidence" value="ECO:0007669"/>
    <property type="project" value="TreeGrafter"/>
</dbReference>
<dbReference type="PROSITE" id="PS51463">
    <property type="entry name" value="P_GLUCOSE_ISOMERASE_3"/>
    <property type="match status" value="1"/>
</dbReference>
<evidence type="ECO:0008006" key="7">
    <source>
        <dbReference type="Google" id="ProtNLM"/>
    </source>
</evidence>
<feature type="region of interest" description="Disordered" evidence="4">
    <location>
        <begin position="63"/>
        <end position="94"/>
    </location>
</feature>
<dbReference type="InterPro" id="IPR046348">
    <property type="entry name" value="SIS_dom_sf"/>
</dbReference>
<proteinExistence type="predicted"/>
<name>A0A6G1E1L0_9ORYZ</name>
<evidence type="ECO:0000256" key="4">
    <source>
        <dbReference type="SAM" id="MobiDB-lite"/>
    </source>
</evidence>
<dbReference type="GO" id="GO:0051156">
    <property type="term" value="P:glucose 6-phosphate metabolic process"/>
    <property type="evidence" value="ECO:0007669"/>
    <property type="project" value="TreeGrafter"/>
</dbReference>
<dbReference type="SUPFAM" id="SSF53697">
    <property type="entry name" value="SIS domain"/>
    <property type="match status" value="1"/>
</dbReference>
<dbReference type="GO" id="GO:0006096">
    <property type="term" value="P:glycolytic process"/>
    <property type="evidence" value="ECO:0007669"/>
    <property type="project" value="UniProtKB-KW"/>
</dbReference>